<comment type="caution">
    <text evidence="2">The sequence shown here is derived from an EMBL/GenBank/DDBJ whole genome shotgun (WGS) entry which is preliminary data.</text>
</comment>
<organism evidence="2 3">
    <name type="scientific">Candidatus Aquicultor primus</name>
    <dbReference type="NCBI Taxonomy" id="1797195"/>
    <lineage>
        <taxon>Bacteria</taxon>
        <taxon>Bacillati</taxon>
        <taxon>Actinomycetota</taxon>
        <taxon>Candidatus Aquicultoria</taxon>
        <taxon>Candidatus Aquicultorales</taxon>
        <taxon>Candidatus Aquicultoraceae</taxon>
        <taxon>Candidatus Aquicultor</taxon>
    </lineage>
</organism>
<name>A0A1F2UKJ4_9ACTN</name>
<evidence type="ECO:0000256" key="1">
    <source>
        <dbReference type="SAM" id="Phobius"/>
    </source>
</evidence>
<gene>
    <name evidence="2" type="ORF">A2074_04950</name>
</gene>
<keyword evidence="1" id="KW-0812">Transmembrane</keyword>
<protein>
    <submittedName>
        <fullName evidence="2">Uncharacterized protein</fullName>
    </submittedName>
</protein>
<evidence type="ECO:0000313" key="3">
    <source>
        <dbReference type="Proteomes" id="UP000178086"/>
    </source>
</evidence>
<keyword evidence="1" id="KW-0472">Membrane</keyword>
<dbReference type="AlphaFoldDB" id="A0A1F2UKJ4"/>
<dbReference type="EMBL" id="MELI01000065">
    <property type="protein sequence ID" value="OFW33510.1"/>
    <property type="molecule type" value="Genomic_DNA"/>
</dbReference>
<accession>A0A1F2UKJ4</accession>
<keyword evidence="1" id="KW-1133">Transmembrane helix</keyword>
<feature type="transmembrane region" description="Helical" evidence="1">
    <location>
        <begin position="34"/>
        <end position="55"/>
    </location>
</feature>
<dbReference type="Proteomes" id="UP000178086">
    <property type="component" value="Unassembled WGS sequence"/>
</dbReference>
<reference evidence="2 3" key="1">
    <citation type="journal article" date="2016" name="Nat. Commun.">
        <title>Thousands of microbial genomes shed light on interconnected biogeochemical processes in an aquifer system.</title>
        <authorList>
            <person name="Anantharaman K."/>
            <person name="Brown C.T."/>
            <person name="Hug L.A."/>
            <person name="Sharon I."/>
            <person name="Castelle C.J."/>
            <person name="Probst A.J."/>
            <person name="Thomas B.C."/>
            <person name="Singh A."/>
            <person name="Wilkins M.J."/>
            <person name="Karaoz U."/>
            <person name="Brodie E.L."/>
            <person name="Williams K.H."/>
            <person name="Hubbard S.S."/>
            <person name="Banfield J.F."/>
        </authorList>
    </citation>
    <scope>NUCLEOTIDE SEQUENCE [LARGE SCALE GENOMIC DNA]</scope>
</reference>
<proteinExistence type="predicted"/>
<sequence>MIIDRMHADVPGNDMIQERQADQNENYIVPERRVFRVLLLLAVVSSLLLVAIIALESSGTFRVEGRIEKPRTAVDVTTPREVVEPPVAPITLLPESILQYATRGRQTTPGSEFPAAEAIYEILDANIALATPVNSYAKVIYFPSAKEADDYVAEALKERFPKKNEDMLIGSTVVKTGYDNSEGSYFIGWSREDFAITIKTSFLDHIPVDKRDTLQKHATPLAKAIINEAKVEK</sequence>
<evidence type="ECO:0000313" key="2">
    <source>
        <dbReference type="EMBL" id="OFW33510.1"/>
    </source>
</evidence>